<gene>
    <name evidence="1" type="ORF">CGLO_09988</name>
</gene>
<organism evidence="1 2">
    <name type="scientific">Colletotrichum gloeosporioides (strain Cg-14)</name>
    <name type="common">Anthracnose fungus</name>
    <name type="synonym">Glomerella cingulata</name>
    <dbReference type="NCBI Taxonomy" id="1237896"/>
    <lineage>
        <taxon>Eukaryota</taxon>
        <taxon>Fungi</taxon>
        <taxon>Dikarya</taxon>
        <taxon>Ascomycota</taxon>
        <taxon>Pezizomycotina</taxon>
        <taxon>Sordariomycetes</taxon>
        <taxon>Hypocreomycetidae</taxon>
        <taxon>Glomerellales</taxon>
        <taxon>Glomerellaceae</taxon>
        <taxon>Colletotrichum</taxon>
        <taxon>Colletotrichum gloeosporioides species complex</taxon>
    </lineage>
</organism>
<name>T0LG37_COLGC</name>
<comment type="caution">
    <text evidence="1">The sequence shown here is derived from an EMBL/GenBank/DDBJ whole genome shotgun (WGS) entry which is preliminary data.</text>
</comment>
<dbReference type="EMBL" id="AMYD01002012">
    <property type="protein sequence ID" value="EQB50561.1"/>
    <property type="molecule type" value="Genomic_DNA"/>
</dbReference>
<dbReference type="Proteomes" id="UP000015530">
    <property type="component" value="Unassembled WGS sequence"/>
</dbReference>
<evidence type="ECO:0000313" key="1">
    <source>
        <dbReference type="EMBL" id="EQB50561.1"/>
    </source>
</evidence>
<accession>T0LG37</accession>
<protein>
    <submittedName>
        <fullName evidence="1">Uncharacterized protein</fullName>
    </submittedName>
</protein>
<reference evidence="2" key="1">
    <citation type="journal article" date="2013" name="Mol. Plant Microbe Interact.">
        <title>Global aspects of pacC regulation of pathogenicity genes in Colletotrichum gloeosporioides as revealed by transcriptome analysis.</title>
        <authorList>
            <person name="Alkan N."/>
            <person name="Meng X."/>
            <person name="Friedlander G."/>
            <person name="Reuveni E."/>
            <person name="Sukno S."/>
            <person name="Sherman A."/>
            <person name="Thon M."/>
            <person name="Fluhr R."/>
            <person name="Prusky D."/>
        </authorList>
    </citation>
    <scope>NUCLEOTIDE SEQUENCE [LARGE SCALE GENOMIC DNA]</scope>
    <source>
        <strain evidence="2">Cg-14</strain>
    </source>
</reference>
<dbReference type="HOGENOM" id="CLU_3159938_0_0_1"/>
<evidence type="ECO:0000313" key="2">
    <source>
        <dbReference type="Proteomes" id="UP000015530"/>
    </source>
</evidence>
<proteinExistence type="predicted"/>
<dbReference type="AlphaFoldDB" id="T0LG37"/>
<sequence>MAKVMKQNSQAARKGAAVNTIRLGESDITAKKSQEAALTGLRGGRAEE</sequence>